<dbReference type="GO" id="GO:0008270">
    <property type="term" value="F:zinc ion binding"/>
    <property type="evidence" value="ECO:0007669"/>
    <property type="project" value="UniProtKB-KW"/>
</dbReference>
<dbReference type="InterPro" id="IPR008974">
    <property type="entry name" value="TRAF-like"/>
</dbReference>
<keyword evidence="1 3" id="KW-0863">Zinc-finger</keyword>
<evidence type="ECO:0000256" key="2">
    <source>
        <dbReference type="ARBA" id="ARBA00022833"/>
    </source>
</evidence>
<keyword evidence="2" id="KW-0862">Zinc</keyword>
<accession>A0A9J6FK66</accession>
<sequence>MQPVELLLFIGRKGNRSTDPCRLYTPARTSKGNETPLPLPPKTRERTTDNKQALSSFGFLSPPGATGRERTVLSCRSGVREHSTTPRYTRVSDVPESRCCPEKPVVCRQPVASKQARCKVAFVRGNKHGRSSRTHTLVGFSEALDWRPLKFAQPVPAAAICDSCGYVPRSTCSLPCGHTLCEPCHRRCAAGANGAEFECPFDGDVCSAEDVARRDCSRNLMRRKVHCWNEANGCTVVLSASEVTEHFHRDCQHHVTRCPTCLATVLWNDVCAHHKSRCADFILRAAADVHPETDGNQNGQLVAFEKNVEKRAVELNAKLAQLSLESASQSDRLIALCHGINDLNETLAGQFRAASDRNEHSLERNADIMKAVFMEKSEALMSAIVAMSPPIQNDPETQEWVLTGYAALKEKALTEGLSFAMSGKAYLRRYLMSWGIHLKKSADTLCICLRHCIHKGRYDEFLDWPFAHEMKLVAVHPTTREEHEIRALPCAFNNAEVYSKPTAFSNKAVFFGVRSFDPTGLEWGGFIKNDQLFLRFEVLL</sequence>
<evidence type="ECO:0000256" key="3">
    <source>
        <dbReference type="PROSITE-ProRule" id="PRU00175"/>
    </source>
</evidence>
<dbReference type="AlphaFoldDB" id="A0A9J6FK66"/>
<dbReference type="InterPro" id="IPR013083">
    <property type="entry name" value="Znf_RING/FYVE/PHD"/>
</dbReference>
<feature type="region of interest" description="Disordered" evidence="4">
    <location>
        <begin position="19"/>
        <end position="61"/>
    </location>
</feature>
<name>A0A9J6FK66_HAELO</name>
<evidence type="ECO:0000259" key="5">
    <source>
        <dbReference type="PROSITE" id="PS50089"/>
    </source>
</evidence>
<dbReference type="Pfam" id="PF21355">
    <property type="entry name" value="TRAF-mep_MATH"/>
    <property type="match status" value="1"/>
</dbReference>
<dbReference type="GO" id="GO:0005164">
    <property type="term" value="F:tumor necrosis factor receptor binding"/>
    <property type="evidence" value="ECO:0007669"/>
    <property type="project" value="TreeGrafter"/>
</dbReference>
<dbReference type="PROSITE" id="PS50089">
    <property type="entry name" value="ZF_RING_2"/>
    <property type="match status" value="1"/>
</dbReference>
<dbReference type="PANTHER" id="PTHR10131">
    <property type="entry name" value="TNF RECEPTOR ASSOCIATED FACTOR"/>
    <property type="match status" value="1"/>
</dbReference>
<keyword evidence="1 3" id="KW-0479">Metal-binding</keyword>
<comment type="caution">
    <text evidence="6">The sequence shown here is derived from an EMBL/GenBank/DDBJ whole genome shotgun (WGS) entry which is preliminary data.</text>
</comment>
<dbReference type="OMA" id="WSERVYL"/>
<dbReference type="VEuPathDB" id="VectorBase:HLOH_064875"/>
<organism evidence="6 7">
    <name type="scientific">Haemaphysalis longicornis</name>
    <name type="common">Bush tick</name>
    <dbReference type="NCBI Taxonomy" id="44386"/>
    <lineage>
        <taxon>Eukaryota</taxon>
        <taxon>Metazoa</taxon>
        <taxon>Ecdysozoa</taxon>
        <taxon>Arthropoda</taxon>
        <taxon>Chelicerata</taxon>
        <taxon>Arachnida</taxon>
        <taxon>Acari</taxon>
        <taxon>Parasitiformes</taxon>
        <taxon>Ixodida</taxon>
        <taxon>Ixodoidea</taxon>
        <taxon>Ixodidae</taxon>
        <taxon>Haemaphysalinae</taxon>
        <taxon>Haemaphysalis</taxon>
    </lineage>
</organism>
<gene>
    <name evidence="6" type="ORF">HPB48_018166</name>
</gene>
<dbReference type="InterPro" id="IPR001841">
    <property type="entry name" value="Znf_RING"/>
</dbReference>
<dbReference type="InterPro" id="IPR049342">
    <property type="entry name" value="TRAF1-6_MATH_dom"/>
</dbReference>
<reference evidence="6 7" key="1">
    <citation type="journal article" date="2020" name="Cell">
        <title>Large-Scale Comparative Analyses of Tick Genomes Elucidate Their Genetic Diversity and Vector Capacities.</title>
        <authorList>
            <consortium name="Tick Genome and Microbiome Consortium (TIGMIC)"/>
            <person name="Jia N."/>
            <person name="Wang J."/>
            <person name="Shi W."/>
            <person name="Du L."/>
            <person name="Sun Y."/>
            <person name="Zhan W."/>
            <person name="Jiang J.F."/>
            <person name="Wang Q."/>
            <person name="Zhang B."/>
            <person name="Ji P."/>
            <person name="Bell-Sakyi L."/>
            <person name="Cui X.M."/>
            <person name="Yuan T.T."/>
            <person name="Jiang B.G."/>
            <person name="Yang W.F."/>
            <person name="Lam T.T."/>
            <person name="Chang Q.C."/>
            <person name="Ding S.J."/>
            <person name="Wang X.J."/>
            <person name="Zhu J.G."/>
            <person name="Ruan X.D."/>
            <person name="Zhao L."/>
            <person name="Wei J.T."/>
            <person name="Ye R.Z."/>
            <person name="Que T.C."/>
            <person name="Du C.H."/>
            <person name="Zhou Y.H."/>
            <person name="Cheng J.X."/>
            <person name="Dai P.F."/>
            <person name="Guo W.B."/>
            <person name="Han X.H."/>
            <person name="Huang E.J."/>
            <person name="Li L.F."/>
            <person name="Wei W."/>
            <person name="Gao Y.C."/>
            <person name="Liu J.Z."/>
            <person name="Shao H.Z."/>
            <person name="Wang X."/>
            <person name="Wang C.C."/>
            <person name="Yang T.C."/>
            <person name="Huo Q.B."/>
            <person name="Li W."/>
            <person name="Chen H.Y."/>
            <person name="Chen S.E."/>
            <person name="Zhou L.G."/>
            <person name="Ni X.B."/>
            <person name="Tian J.H."/>
            <person name="Sheng Y."/>
            <person name="Liu T."/>
            <person name="Pan Y.S."/>
            <person name="Xia L.Y."/>
            <person name="Li J."/>
            <person name="Zhao F."/>
            <person name="Cao W.C."/>
        </authorList>
    </citation>
    <scope>NUCLEOTIDE SEQUENCE [LARGE SCALE GENOMIC DNA]</scope>
    <source>
        <strain evidence="6">HaeL-2018</strain>
    </source>
</reference>
<keyword evidence="7" id="KW-1185">Reference proteome</keyword>
<evidence type="ECO:0000256" key="1">
    <source>
        <dbReference type="ARBA" id="ARBA00022771"/>
    </source>
</evidence>
<dbReference type="SUPFAM" id="SSF49599">
    <property type="entry name" value="TRAF domain-like"/>
    <property type="match status" value="2"/>
</dbReference>
<proteinExistence type="predicted"/>
<evidence type="ECO:0000313" key="7">
    <source>
        <dbReference type="Proteomes" id="UP000821853"/>
    </source>
</evidence>
<dbReference type="GO" id="GO:0043122">
    <property type="term" value="P:regulation of canonical NF-kappaB signal transduction"/>
    <property type="evidence" value="ECO:0007669"/>
    <property type="project" value="TreeGrafter"/>
</dbReference>
<dbReference type="PANTHER" id="PTHR10131:SF138">
    <property type="entry name" value="RE66324P"/>
    <property type="match status" value="1"/>
</dbReference>
<feature type="domain" description="RING-type" evidence="5">
    <location>
        <begin position="161"/>
        <end position="202"/>
    </location>
</feature>
<dbReference type="Gene3D" id="3.30.40.10">
    <property type="entry name" value="Zinc/RING finger domain, C3HC4 (zinc finger)"/>
    <property type="match status" value="1"/>
</dbReference>
<protein>
    <recommendedName>
        <fullName evidence="5">RING-type domain-containing protein</fullName>
    </recommendedName>
</protein>
<evidence type="ECO:0000313" key="6">
    <source>
        <dbReference type="EMBL" id="KAH9366630.1"/>
    </source>
</evidence>
<dbReference type="Proteomes" id="UP000821853">
    <property type="component" value="Chromosome 2"/>
</dbReference>
<dbReference type="GO" id="GO:0009898">
    <property type="term" value="C:cytoplasmic side of plasma membrane"/>
    <property type="evidence" value="ECO:0007669"/>
    <property type="project" value="TreeGrafter"/>
</dbReference>
<dbReference type="Gene3D" id="2.60.210.10">
    <property type="entry name" value="Apoptosis, Tumor Necrosis Factor Receptor Associated Protein 2, Chain A"/>
    <property type="match status" value="1"/>
</dbReference>
<dbReference type="OrthoDB" id="10051587at2759"/>
<evidence type="ECO:0000256" key="4">
    <source>
        <dbReference type="SAM" id="MobiDB-lite"/>
    </source>
</evidence>
<dbReference type="EMBL" id="JABSTR010000004">
    <property type="protein sequence ID" value="KAH9366630.1"/>
    <property type="molecule type" value="Genomic_DNA"/>
</dbReference>